<keyword evidence="6 8" id="KW-0067">ATP-binding</keyword>
<organism evidence="11 12">
    <name type="scientific">Caballeronia sordidicola</name>
    <name type="common">Burkholderia sordidicola</name>
    <dbReference type="NCBI Taxonomy" id="196367"/>
    <lineage>
        <taxon>Bacteria</taxon>
        <taxon>Pseudomonadati</taxon>
        <taxon>Pseudomonadota</taxon>
        <taxon>Betaproteobacteria</taxon>
        <taxon>Burkholderiales</taxon>
        <taxon>Burkholderiaceae</taxon>
        <taxon>Caballeronia</taxon>
    </lineage>
</organism>
<dbReference type="GO" id="GO:0005829">
    <property type="term" value="C:cytosol"/>
    <property type="evidence" value="ECO:0007669"/>
    <property type="project" value="TreeGrafter"/>
</dbReference>
<proteinExistence type="inferred from homology"/>
<dbReference type="PANTHER" id="PTHR38761">
    <property type="entry name" value="GLUTAMATE--CYSTEINE LIGASE"/>
    <property type="match status" value="1"/>
</dbReference>
<comment type="catalytic activity">
    <reaction evidence="7 8 9">
        <text>L-cysteine + L-glutamate + ATP = gamma-L-glutamyl-L-cysteine + ADP + phosphate + H(+)</text>
        <dbReference type="Rhea" id="RHEA:13285"/>
        <dbReference type="ChEBI" id="CHEBI:15378"/>
        <dbReference type="ChEBI" id="CHEBI:29985"/>
        <dbReference type="ChEBI" id="CHEBI:30616"/>
        <dbReference type="ChEBI" id="CHEBI:35235"/>
        <dbReference type="ChEBI" id="CHEBI:43474"/>
        <dbReference type="ChEBI" id="CHEBI:58173"/>
        <dbReference type="ChEBI" id="CHEBI:456216"/>
        <dbReference type="EC" id="6.3.2.2"/>
    </reaction>
</comment>
<dbReference type="NCBIfam" id="TIGR01434">
    <property type="entry name" value="glu_cys_ligase"/>
    <property type="match status" value="1"/>
</dbReference>
<comment type="similarity">
    <text evidence="2 8">Belongs to the glutamate--cysteine ligase type 1 family. Type 1 subfamily.</text>
</comment>
<dbReference type="HAMAP" id="MF_00578">
    <property type="entry name" value="Glu_cys_ligase"/>
    <property type="match status" value="1"/>
</dbReference>
<evidence type="ECO:0000313" key="12">
    <source>
        <dbReference type="Proteomes" id="UP000054893"/>
    </source>
</evidence>
<evidence type="ECO:0000256" key="1">
    <source>
        <dbReference type="ARBA" id="ARBA00005006"/>
    </source>
</evidence>
<dbReference type="InterPro" id="IPR014746">
    <property type="entry name" value="Gln_synth/guanido_kin_cat_dom"/>
</dbReference>
<dbReference type="InterPro" id="IPR006334">
    <property type="entry name" value="Glut_cys_ligase"/>
</dbReference>
<gene>
    <name evidence="8" type="primary">gshA</name>
    <name evidence="11" type="ORF">AWB64_01104</name>
</gene>
<dbReference type="UniPathway" id="UPA00142">
    <property type="reaction ID" value="UER00209"/>
</dbReference>
<evidence type="ECO:0000313" key="11">
    <source>
        <dbReference type="EMBL" id="SAL17344.1"/>
    </source>
</evidence>
<keyword evidence="4 8" id="KW-0317">Glutathione biosynthesis</keyword>
<evidence type="ECO:0000256" key="4">
    <source>
        <dbReference type="ARBA" id="ARBA00022684"/>
    </source>
</evidence>
<keyword evidence="5 8" id="KW-0547">Nucleotide-binding</keyword>
<evidence type="ECO:0000256" key="5">
    <source>
        <dbReference type="ARBA" id="ARBA00022741"/>
    </source>
</evidence>
<dbReference type="Gene3D" id="3.30.590.20">
    <property type="match status" value="1"/>
</dbReference>
<evidence type="ECO:0000256" key="3">
    <source>
        <dbReference type="ARBA" id="ARBA00022598"/>
    </source>
</evidence>
<dbReference type="AlphaFoldDB" id="A0A158FBY1"/>
<dbReference type="EC" id="6.3.2.2" evidence="8"/>
<evidence type="ECO:0000256" key="9">
    <source>
        <dbReference type="RuleBase" id="RU004391"/>
    </source>
</evidence>
<dbReference type="PANTHER" id="PTHR38761:SF1">
    <property type="entry name" value="GLUTAMATE--CYSTEINE LIGASE"/>
    <property type="match status" value="1"/>
</dbReference>
<sequence>MRRNSRKPLPGKASSTAYTEMLKCPLPEKSDLARAVFAPSANVAAMANTNSASSPRSTFLERLSALTTGAPGAALRQGLRGIEKESLRVTRDGALATTPHPRAFGSALTHPLITTDYSEALIELITPADHDVATTLEHLDELHRFAYAHLGDELLWNNSMPGQLPADQEIPIGYYGTSNIGMLKHVYRRGLSLRYGRTMQCIAGIHYNYSLNEDVWRAWAALDGQSATRMVDFQSERYFALIRNFRRTSWLLMYLFGASPALNRQFLRDRPNTLETFDATTRYLPYATSLRMSDLGYTNNPAQAALLPSYDTLDGYLDVLAKAVSEPHPPYEAIGTQRNGEWVQINTNVLQIENEFYSTIRPKRVTQPGERPLHALSSRGVQYIEVRCLDIDPFEPTGISLQTSRFMDAYLLYCTLEDSPLLPRAANEEANENFARITKEGRKPGLTLARDGREVAMQGWAGELLDAIEPVARALDNLHGIDEHVLALDAQRARLADVSLTPSAQVLAIMRERGQSFDAFALDLSESHANYFRSRPLSAEAERKMEALAAKSLEDQARIERDEIGSFDAFVGAYRAYTLNRISV</sequence>
<evidence type="ECO:0000259" key="10">
    <source>
        <dbReference type="Pfam" id="PF04262"/>
    </source>
</evidence>
<reference evidence="11 12" key="1">
    <citation type="submission" date="2016-01" db="EMBL/GenBank/DDBJ databases">
        <authorList>
            <person name="Oliw E.H."/>
        </authorList>
    </citation>
    <scope>NUCLEOTIDE SEQUENCE [LARGE SCALE GENOMIC DNA]</scope>
    <source>
        <strain evidence="11">LMG 22029</strain>
    </source>
</reference>
<evidence type="ECO:0000256" key="8">
    <source>
        <dbReference type="HAMAP-Rule" id="MF_00578"/>
    </source>
</evidence>
<name>A0A158FBY1_CABSO</name>
<dbReference type="SUPFAM" id="SSF55931">
    <property type="entry name" value="Glutamine synthetase/guanido kinase"/>
    <property type="match status" value="1"/>
</dbReference>
<protein>
    <recommendedName>
        <fullName evidence="8">Glutamate--cysteine ligase</fullName>
        <ecNumber evidence="8">6.3.2.2</ecNumber>
    </recommendedName>
    <alternativeName>
        <fullName evidence="8">Gamma-ECS</fullName>
        <shortName evidence="8">GCS</shortName>
    </alternativeName>
    <alternativeName>
        <fullName evidence="8">Gamma-glutamylcysteine synthetase</fullName>
    </alternativeName>
</protein>
<dbReference type="GO" id="GO:0004357">
    <property type="term" value="F:glutamate-cysteine ligase activity"/>
    <property type="evidence" value="ECO:0007669"/>
    <property type="project" value="UniProtKB-UniRule"/>
</dbReference>
<dbReference type="Pfam" id="PF04262">
    <property type="entry name" value="Glu_cys_ligase"/>
    <property type="match status" value="1"/>
</dbReference>
<comment type="pathway">
    <text evidence="1 8 9">Sulfur metabolism; glutathione biosynthesis; glutathione from L-cysteine and L-glutamate: step 1/2.</text>
</comment>
<dbReference type="EMBL" id="FCOC02000002">
    <property type="protein sequence ID" value="SAL17344.1"/>
    <property type="molecule type" value="Genomic_DNA"/>
</dbReference>
<accession>A0A158FBY1</accession>
<dbReference type="GO" id="GO:0046872">
    <property type="term" value="F:metal ion binding"/>
    <property type="evidence" value="ECO:0007669"/>
    <property type="project" value="TreeGrafter"/>
</dbReference>
<dbReference type="Proteomes" id="UP000054893">
    <property type="component" value="Unassembled WGS sequence"/>
</dbReference>
<keyword evidence="3 8" id="KW-0436">Ligase</keyword>
<dbReference type="InterPro" id="IPR007370">
    <property type="entry name" value="Glu_cys_ligase"/>
</dbReference>
<dbReference type="GO" id="GO:0005524">
    <property type="term" value="F:ATP binding"/>
    <property type="evidence" value="ECO:0007669"/>
    <property type="project" value="UniProtKB-KW"/>
</dbReference>
<evidence type="ECO:0000256" key="7">
    <source>
        <dbReference type="ARBA" id="ARBA00048819"/>
    </source>
</evidence>
<evidence type="ECO:0000256" key="6">
    <source>
        <dbReference type="ARBA" id="ARBA00022840"/>
    </source>
</evidence>
<evidence type="ECO:0000256" key="2">
    <source>
        <dbReference type="ARBA" id="ARBA00008772"/>
    </source>
</evidence>
<dbReference type="GO" id="GO:0006750">
    <property type="term" value="P:glutathione biosynthetic process"/>
    <property type="evidence" value="ECO:0007669"/>
    <property type="project" value="UniProtKB-UniRule"/>
</dbReference>
<feature type="domain" description="Glutamate--cysteine ligase" evidence="10">
    <location>
        <begin position="68"/>
        <end position="436"/>
    </location>
</feature>